<feature type="compositionally biased region" description="Gly residues" evidence="8">
    <location>
        <begin position="788"/>
        <end position="802"/>
    </location>
</feature>
<keyword evidence="3" id="KW-0677">Repeat</keyword>
<feature type="compositionally biased region" description="Basic residues" evidence="8">
    <location>
        <begin position="803"/>
        <end position="817"/>
    </location>
</feature>
<dbReference type="SUPFAM" id="SSF54631">
    <property type="entry name" value="CBS-domain pair"/>
    <property type="match status" value="1"/>
</dbReference>
<dbReference type="GO" id="GO:0010960">
    <property type="term" value="P:magnesium ion homeostasis"/>
    <property type="evidence" value="ECO:0007669"/>
    <property type="project" value="InterPro"/>
</dbReference>
<feature type="region of interest" description="Disordered" evidence="8">
    <location>
        <begin position="501"/>
        <end position="552"/>
    </location>
</feature>
<proteinExistence type="predicted"/>
<evidence type="ECO:0000259" key="11">
    <source>
        <dbReference type="PROSITE" id="PS51846"/>
    </source>
</evidence>
<dbReference type="Gene3D" id="3.10.580.10">
    <property type="entry name" value="CBS-domain"/>
    <property type="match status" value="1"/>
</dbReference>
<dbReference type="InterPro" id="IPR045095">
    <property type="entry name" value="ACDP"/>
</dbReference>
<evidence type="ECO:0000259" key="10">
    <source>
        <dbReference type="PROSITE" id="PS51371"/>
    </source>
</evidence>
<feature type="compositionally biased region" description="Basic and acidic residues" evidence="8">
    <location>
        <begin position="723"/>
        <end position="742"/>
    </location>
</feature>
<feature type="transmembrane region" description="Helical" evidence="9">
    <location>
        <begin position="66"/>
        <end position="89"/>
    </location>
</feature>
<dbReference type="PROSITE" id="PS51846">
    <property type="entry name" value="CNNM"/>
    <property type="match status" value="1"/>
</dbReference>
<keyword evidence="5 7" id="KW-0472">Membrane</keyword>
<dbReference type="GO" id="GO:0005737">
    <property type="term" value="C:cytoplasm"/>
    <property type="evidence" value="ECO:0007669"/>
    <property type="project" value="TreeGrafter"/>
</dbReference>
<sequence>MATNSMLPARRISNQPNGFFALRSVAVGLARVLSMTLSTAYAAPLGIQGHGGGGDEPEAEGASLWVLYVASVVLVLSGGAFAGLTIALMGQDGIYLQVMAGDPSEPQQKNAKRVYELLKKGKHWVLVTLLLANVIVNETLPVVLDRCLGGGVAAVVGSTFLIVIFGEVLPQSVCVRYGLQIGGYMSKPVLAMMYFLAPLAWPTAKLLDWLLGEDHGTVYKKSGLKTLVTLHKSLGDVSQRLNQDEVTIISAVLDLKEKPVANVMTPMDDVFVMAEDTVLDEPTMDMILSAGYSRIPIHETGNPTNFVGMLLVKILITYDPEDCKLVRDFPLATLPETRPETSCLDIVNFFQEGKSHMVLVSGYPGEDHGALGVVTLEDVIEELIGEEIIDESDVYIDVHKAIRRLTPAPKARVQRRLSEDPSGRYSDLASMRCESDSAILDTHKATQTAGTTSYDSPLLASSPKTATLMMRRSSAGLDGQFVRTTVPVRANFQEIKQHLKHLGPSNPATNPNKTRSTTVKIKPGSGVHAAHPRSASIAEPATDETPMEEGDETTCLLKPQISGKDGVQALRQTYGSVSPAITVQLAPQTNGIPTLSLDSGEQADKSTQTSAHPSLIDLSSEESITPVQPQQQSPPPQPQQQLRASSSGESAASGNNPKPDSTLTPKRPYVRSGSITENVIESRGVRKVVLETTSSNDEEELGVAASSPEQPRLLGRSTFGLFARDRENGKDKEGENGKDDGKTQPSPVAEEEEEEDEGVLSPDMGDEDALESYAEAAAKGTSQEGQAGPSGGSGGGGGGGGAGKKKNRRKKRKGGKS</sequence>
<accession>A0AAN6SVQ0</accession>
<feature type="compositionally biased region" description="Acidic residues" evidence="8">
    <location>
        <begin position="541"/>
        <end position="552"/>
    </location>
</feature>
<feature type="domain" description="CBS" evidence="10">
    <location>
        <begin position="325"/>
        <end position="391"/>
    </location>
</feature>
<dbReference type="Proteomes" id="UP001303115">
    <property type="component" value="Unassembled WGS sequence"/>
</dbReference>
<dbReference type="EMBL" id="MU854320">
    <property type="protein sequence ID" value="KAK4044317.1"/>
    <property type="molecule type" value="Genomic_DNA"/>
</dbReference>
<dbReference type="PANTHER" id="PTHR12064:SF97">
    <property type="entry name" value="METAL TRANSPORTER CNNM-5"/>
    <property type="match status" value="1"/>
</dbReference>
<comment type="subcellular location">
    <subcellularLocation>
        <location evidence="1">Membrane</location>
        <topology evidence="1">Multi-pass membrane protein</topology>
    </subcellularLocation>
</comment>
<evidence type="ECO:0000256" key="8">
    <source>
        <dbReference type="SAM" id="MobiDB-lite"/>
    </source>
</evidence>
<evidence type="ECO:0000256" key="5">
    <source>
        <dbReference type="ARBA" id="ARBA00023136"/>
    </source>
</evidence>
<evidence type="ECO:0000256" key="4">
    <source>
        <dbReference type="ARBA" id="ARBA00022989"/>
    </source>
</evidence>
<evidence type="ECO:0000313" key="12">
    <source>
        <dbReference type="EMBL" id="KAK4044317.1"/>
    </source>
</evidence>
<dbReference type="PANTHER" id="PTHR12064">
    <property type="entry name" value="METAL TRANSPORTER CNNM"/>
    <property type="match status" value="1"/>
</dbReference>
<evidence type="ECO:0000256" key="7">
    <source>
        <dbReference type="PROSITE-ProRule" id="PRU01193"/>
    </source>
</evidence>
<feature type="transmembrane region" description="Helical" evidence="9">
    <location>
        <begin position="150"/>
        <end position="169"/>
    </location>
</feature>
<dbReference type="CDD" id="cd04590">
    <property type="entry name" value="CBS_pair_CorC_HlyC_assoc"/>
    <property type="match status" value="1"/>
</dbReference>
<name>A0AAN6SVQ0_9PEZI</name>
<evidence type="ECO:0000256" key="6">
    <source>
        <dbReference type="PROSITE-ProRule" id="PRU00703"/>
    </source>
</evidence>
<keyword evidence="13" id="KW-1185">Reference proteome</keyword>
<feature type="compositionally biased region" description="Polar residues" evidence="8">
    <location>
        <begin position="592"/>
        <end position="612"/>
    </location>
</feature>
<evidence type="ECO:0000256" key="3">
    <source>
        <dbReference type="ARBA" id="ARBA00022737"/>
    </source>
</evidence>
<organism evidence="12 13">
    <name type="scientific">Parachaetomium inaequale</name>
    <dbReference type="NCBI Taxonomy" id="2588326"/>
    <lineage>
        <taxon>Eukaryota</taxon>
        <taxon>Fungi</taxon>
        <taxon>Dikarya</taxon>
        <taxon>Ascomycota</taxon>
        <taxon>Pezizomycotina</taxon>
        <taxon>Sordariomycetes</taxon>
        <taxon>Sordariomycetidae</taxon>
        <taxon>Sordariales</taxon>
        <taxon>Chaetomiaceae</taxon>
        <taxon>Parachaetomium</taxon>
    </lineage>
</organism>
<gene>
    <name evidence="12" type="ORF">C8A01DRAFT_31635</name>
</gene>
<dbReference type="InterPro" id="IPR002550">
    <property type="entry name" value="CNNM"/>
</dbReference>
<keyword evidence="2 7" id="KW-0812">Transmembrane</keyword>
<keyword evidence="6" id="KW-0129">CBS domain</keyword>
<feature type="compositionally biased region" description="Acidic residues" evidence="8">
    <location>
        <begin position="749"/>
        <end position="770"/>
    </location>
</feature>
<dbReference type="Pfam" id="PF01595">
    <property type="entry name" value="CNNM"/>
    <property type="match status" value="1"/>
</dbReference>
<evidence type="ECO:0008006" key="14">
    <source>
        <dbReference type="Google" id="ProtNLM"/>
    </source>
</evidence>
<feature type="compositionally biased region" description="Low complexity" evidence="8">
    <location>
        <begin position="639"/>
        <end position="654"/>
    </location>
</feature>
<feature type="compositionally biased region" description="Polar residues" evidence="8">
    <location>
        <begin position="655"/>
        <end position="664"/>
    </location>
</feature>
<evidence type="ECO:0000256" key="2">
    <source>
        <dbReference type="ARBA" id="ARBA00022692"/>
    </source>
</evidence>
<dbReference type="InterPro" id="IPR000644">
    <property type="entry name" value="CBS_dom"/>
</dbReference>
<dbReference type="GO" id="GO:0030026">
    <property type="term" value="P:intracellular manganese ion homeostasis"/>
    <property type="evidence" value="ECO:0007669"/>
    <property type="project" value="TreeGrafter"/>
</dbReference>
<dbReference type="PROSITE" id="PS51371">
    <property type="entry name" value="CBS"/>
    <property type="match status" value="1"/>
</dbReference>
<protein>
    <recommendedName>
        <fullName evidence="14">CNNM transmembrane domain-containing protein</fullName>
    </recommendedName>
</protein>
<dbReference type="InterPro" id="IPR044751">
    <property type="entry name" value="Ion_transp-like_CBS"/>
</dbReference>
<keyword evidence="4 7" id="KW-1133">Transmembrane helix</keyword>
<feature type="compositionally biased region" description="Polar residues" evidence="8">
    <location>
        <begin position="506"/>
        <end position="519"/>
    </location>
</feature>
<evidence type="ECO:0000313" key="13">
    <source>
        <dbReference type="Proteomes" id="UP001303115"/>
    </source>
</evidence>
<feature type="transmembrane region" description="Helical" evidence="9">
    <location>
        <begin position="123"/>
        <end position="144"/>
    </location>
</feature>
<reference evidence="13" key="1">
    <citation type="journal article" date="2023" name="Mol. Phylogenet. Evol.">
        <title>Genome-scale phylogeny and comparative genomics of the fungal order Sordariales.</title>
        <authorList>
            <person name="Hensen N."/>
            <person name="Bonometti L."/>
            <person name="Westerberg I."/>
            <person name="Brannstrom I.O."/>
            <person name="Guillou S."/>
            <person name="Cros-Aarteil S."/>
            <person name="Calhoun S."/>
            <person name="Haridas S."/>
            <person name="Kuo A."/>
            <person name="Mondo S."/>
            <person name="Pangilinan J."/>
            <person name="Riley R."/>
            <person name="LaButti K."/>
            <person name="Andreopoulos B."/>
            <person name="Lipzen A."/>
            <person name="Chen C."/>
            <person name="Yan M."/>
            <person name="Daum C."/>
            <person name="Ng V."/>
            <person name="Clum A."/>
            <person name="Steindorff A."/>
            <person name="Ohm R.A."/>
            <person name="Martin F."/>
            <person name="Silar P."/>
            <person name="Natvig D.O."/>
            <person name="Lalanne C."/>
            <person name="Gautier V."/>
            <person name="Ament-Velasquez S.L."/>
            <person name="Kruys A."/>
            <person name="Hutchinson M.I."/>
            <person name="Powell A.J."/>
            <person name="Barry K."/>
            <person name="Miller A.N."/>
            <person name="Grigoriev I.V."/>
            <person name="Debuchy R."/>
            <person name="Gladieux P."/>
            <person name="Hiltunen Thoren M."/>
            <person name="Johannesson H."/>
        </authorList>
    </citation>
    <scope>NUCLEOTIDE SEQUENCE [LARGE SCALE GENOMIC DNA]</scope>
    <source>
        <strain evidence="13">CBS 284.82</strain>
    </source>
</reference>
<feature type="region of interest" description="Disordered" evidence="8">
    <location>
        <begin position="691"/>
        <end position="817"/>
    </location>
</feature>
<dbReference type="AlphaFoldDB" id="A0AAN6SVQ0"/>
<dbReference type="GO" id="GO:0016020">
    <property type="term" value="C:membrane"/>
    <property type="evidence" value="ECO:0007669"/>
    <property type="project" value="UniProtKB-SubCell"/>
</dbReference>
<feature type="region of interest" description="Disordered" evidence="8">
    <location>
        <begin position="592"/>
        <end position="675"/>
    </location>
</feature>
<evidence type="ECO:0000256" key="9">
    <source>
        <dbReference type="SAM" id="Phobius"/>
    </source>
</evidence>
<dbReference type="FunFam" id="3.10.580.10:FF:000006">
    <property type="entry name" value="DUF21 and CBS domain protein"/>
    <property type="match status" value="1"/>
</dbReference>
<dbReference type="InterPro" id="IPR046342">
    <property type="entry name" value="CBS_dom_sf"/>
</dbReference>
<feature type="domain" description="CNNM transmembrane" evidence="11">
    <location>
        <begin position="60"/>
        <end position="245"/>
    </location>
</feature>
<evidence type="ECO:0000256" key="1">
    <source>
        <dbReference type="ARBA" id="ARBA00004141"/>
    </source>
</evidence>
<comment type="caution">
    <text evidence="12">The sequence shown here is derived from an EMBL/GenBank/DDBJ whole genome shotgun (WGS) entry which is preliminary data.</text>
</comment>
<feature type="transmembrane region" description="Helical" evidence="9">
    <location>
        <begin position="181"/>
        <end position="201"/>
    </location>
</feature>